<evidence type="ECO:0000256" key="1">
    <source>
        <dbReference type="SAM" id="MobiDB-lite"/>
    </source>
</evidence>
<evidence type="ECO:0008006" key="4">
    <source>
        <dbReference type="Google" id="ProtNLM"/>
    </source>
</evidence>
<organism evidence="2 3">
    <name type="scientific">Friedmanniomyces endolithicus</name>
    <dbReference type="NCBI Taxonomy" id="329885"/>
    <lineage>
        <taxon>Eukaryota</taxon>
        <taxon>Fungi</taxon>
        <taxon>Dikarya</taxon>
        <taxon>Ascomycota</taxon>
        <taxon>Pezizomycotina</taxon>
        <taxon>Dothideomycetes</taxon>
        <taxon>Dothideomycetidae</taxon>
        <taxon>Mycosphaerellales</taxon>
        <taxon>Teratosphaeriaceae</taxon>
        <taxon>Friedmanniomyces</taxon>
    </lineage>
</organism>
<dbReference type="InterPro" id="IPR018606">
    <property type="entry name" value="Arb1"/>
</dbReference>
<feature type="region of interest" description="Disordered" evidence="1">
    <location>
        <begin position="1"/>
        <end position="22"/>
    </location>
</feature>
<dbReference type="Proteomes" id="UP000310066">
    <property type="component" value="Unassembled WGS sequence"/>
</dbReference>
<dbReference type="Pfam" id="PF09692">
    <property type="entry name" value="Arb1"/>
    <property type="match status" value="1"/>
</dbReference>
<comment type="caution">
    <text evidence="2">The sequence shown here is derived from an EMBL/GenBank/DDBJ whole genome shotgun (WGS) entry which is preliminary data.</text>
</comment>
<proteinExistence type="predicted"/>
<dbReference type="EMBL" id="NAJP01000169">
    <property type="protein sequence ID" value="TKA24900.1"/>
    <property type="molecule type" value="Genomic_DNA"/>
</dbReference>
<dbReference type="AlphaFoldDB" id="A0A4U0TRX7"/>
<name>A0A4U0TRX7_9PEZI</name>
<evidence type="ECO:0000313" key="2">
    <source>
        <dbReference type="EMBL" id="TKA24900.1"/>
    </source>
</evidence>
<dbReference type="OrthoDB" id="435402at2759"/>
<evidence type="ECO:0000313" key="3">
    <source>
        <dbReference type="Proteomes" id="UP000310066"/>
    </source>
</evidence>
<gene>
    <name evidence="2" type="ORF">B0A54_17211</name>
</gene>
<dbReference type="STRING" id="329885.A0A4U0TRX7"/>
<accession>A0A4U0TRX7</accession>
<sequence>MALSKNMLKPTGFESVEPPLTPSEYDKALEKYSPEDSIISRLETAVNSFNSNRKMHQDTRAVFEKLVSFGGFRMKGQFQGGLNKKQMKREGMTKEEIEVASAHYCLLEEVTNSYWKEVDDKQKPSWVVDFEALAKAFLSSQFMHHFHWYDPKQLATAMMVLRSFYNYLIVHPVCPEYKEQILAASAICDVAEQELPKLAVVGQSLPGAFNSACSTLFGGAYADVHLSKAARDSWAQGADNVGLDRHEATIIFKAGVAAHSTSEQYARIAALRSDLSDAKCISTESLGLEITAVELPDADVKETYESLRKREGFHEYVHTMGKLTCKRWKIPFEHPVDLPAHLMKAKADMNQRFEFLVEAETLAYCVPGMKMVAVVKELDVGIKWIDCVESMHPTFHTWLLNEQIRDWKEPGPATDWMQRAMAKKTGLAEAEAEIEVD</sequence>
<reference evidence="2 3" key="1">
    <citation type="submission" date="2017-03" db="EMBL/GenBank/DDBJ databases">
        <title>Genomes of endolithic fungi from Antarctica.</title>
        <authorList>
            <person name="Coleine C."/>
            <person name="Masonjones S."/>
            <person name="Stajich J.E."/>
        </authorList>
    </citation>
    <scope>NUCLEOTIDE SEQUENCE [LARGE SCALE GENOMIC DNA]</scope>
    <source>
        <strain evidence="2 3">CCFEE 5311</strain>
    </source>
</reference>
<protein>
    <recommendedName>
        <fullName evidence="4">Argonaute siRNA chaperone complex subunit Arb1</fullName>
    </recommendedName>
</protein>
<dbReference type="GO" id="GO:0033167">
    <property type="term" value="C:ARC complex"/>
    <property type="evidence" value="ECO:0007669"/>
    <property type="project" value="InterPro"/>
</dbReference>
<dbReference type="GO" id="GO:0031047">
    <property type="term" value="P:regulatory ncRNA-mediated gene silencing"/>
    <property type="evidence" value="ECO:0007669"/>
    <property type="project" value="InterPro"/>
</dbReference>